<keyword evidence="1" id="KW-0812">Transmembrane</keyword>
<organism evidence="2">
    <name type="scientific">Glycine max</name>
    <name type="common">Soybean</name>
    <name type="synonym">Glycine hispida</name>
    <dbReference type="NCBI Taxonomy" id="3847"/>
    <lineage>
        <taxon>Eukaryota</taxon>
        <taxon>Viridiplantae</taxon>
        <taxon>Streptophyta</taxon>
        <taxon>Embryophyta</taxon>
        <taxon>Tracheophyta</taxon>
        <taxon>Spermatophyta</taxon>
        <taxon>Magnoliopsida</taxon>
        <taxon>eudicotyledons</taxon>
        <taxon>Gunneridae</taxon>
        <taxon>Pentapetalae</taxon>
        <taxon>rosids</taxon>
        <taxon>fabids</taxon>
        <taxon>Fabales</taxon>
        <taxon>Fabaceae</taxon>
        <taxon>Papilionoideae</taxon>
        <taxon>50 kb inversion clade</taxon>
        <taxon>NPAAA clade</taxon>
        <taxon>indigoferoid/millettioid clade</taxon>
        <taxon>Phaseoleae</taxon>
        <taxon>Glycine</taxon>
        <taxon>Glycine subgen. Soja</taxon>
    </lineage>
</organism>
<evidence type="ECO:0000313" key="4">
    <source>
        <dbReference type="Proteomes" id="UP000008827"/>
    </source>
</evidence>
<dbReference type="EMBL" id="CM000849">
    <property type="protein sequence ID" value="KRH06815.1"/>
    <property type="molecule type" value="Genomic_DNA"/>
</dbReference>
<protein>
    <submittedName>
        <fullName evidence="2 3">Uncharacterized protein</fullName>
    </submittedName>
</protein>
<evidence type="ECO:0000313" key="2">
    <source>
        <dbReference type="EMBL" id="KRH06815.1"/>
    </source>
</evidence>
<reference evidence="3" key="2">
    <citation type="submission" date="2018-02" db="UniProtKB">
        <authorList>
            <consortium name="EnsemblPlants"/>
        </authorList>
    </citation>
    <scope>IDENTIFICATION</scope>
    <source>
        <strain evidence="3">Williams 82</strain>
    </source>
</reference>
<reference evidence="2 3" key="1">
    <citation type="journal article" date="2010" name="Nature">
        <title>Genome sequence of the palaeopolyploid soybean.</title>
        <authorList>
            <person name="Schmutz J."/>
            <person name="Cannon S.B."/>
            <person name="Schlueter J."/>
            <person name="Ma J."/>
            <person name="Mitros T."/>
            <person name="Nelson W."/>
            <person name="Hyten D.L."/>
            <person name="Song Q."/>
            <person name="Thelen J.J."/>
            <person name="Cheng J."/>
            <person name="Xu D."/>
            <person name="Hellsten U."/>
            <person name="May G.D."/>
            <person name="Yu Y."/>
            <person name="Sakurai T."/>
            <person name="Umezawa T."/>
            <person name="Bhattacharyya M.K."/>
            <person name="Sandhu D."/>
            <person name="Valliyodan B."/>
            <person name="Lindquist E."/>
            <person name="Peto M."/>
            <person name="Grant D."/>
            <person name="Shu S."/>
            <person name="Goodstein D."/>
            <person name="Barry K."/>
            <person name="Futrell-Griggs M."/>
            <person name="Abernathy B."/>
            <person name="Du J."/>
            <person name="Tian Z."/>
            <person name="Zhu L."/>
            <person name="Gill N."/>
            <person name="Joshi T."/>
            <person name="Libault M."/>
            <person name="Sethuraman A."/>
            <person name="Zhang X.-C."/>
            <person name="Shinozaki K."/>
            <person name="Nguyen H.T."/>
            <person name="Wing R.A."/>
            <person name="Cregan P."/>
            <person name="Specht J."/>
            <person name="Grimwood J."/>
            <person name="Rokhsar D."/>
            <person name="Stacey G."/>
            <person name="Shoemaker R.C."/>
            <person name="Jackson S.A."/>
        </authorList>
    </citation>
    <scope>NUCLEOTIDE SEQUENCE</scope>
    <source>
        <strain evidence="3">cv. Williams 82</strain>
        <tissue evidence="2">Callus</tissue>
    </source>
</reference>
<keyword evidence="1" id="KW-0472">Membrane</keyword>
<reference evidence="2" key="3">
    <citation type="submission" date="2018-07" db="EMBL/GenBank/DDBJ databases">
        <title>WGS assembly of Glycine max.</title>
        <authorList>
            <person name="Schmutz J."/>
            <person name="Cannon S."/>
            <person name="Schlueter J."/>
            <person name="Ma J."/>
            <person name="Mitros T."/>
            <person name="Nelson W."/>
            <person name="Hyten D."/>
            <person name="Song Q."/>
            <person name="Thelen J."/>
            <person name="Cheng J."/>
            <person name="Xu D."/>
            <person name="Hellsten U."/>
            <person name="May G."/>
            <person name="Yu Y."/>
            <person name="Sakurai T."/>
            <person name="Umezawa T."/>
            <person name="Bhattacharyya M."/>
            <person name="Sandhu D."/>
            <person name="Valliyodan B."/>
            <person name="Lindquist E."/>
            <person name="Peto M."/>
            <person name="Grant D."/>
            <person name="Shu S."/>
            <person name="Goodstein D."/>
            <person name="Barry K."/>
            <person name="Futrell-Griggs M."/>
            <person name="Abernathy B."/>
            <person name="Du J."/>
            <person name="Tian Z."/>
            <person name="Zhu L."/>
            <person name="Gill N."/>
            <person name="Joshi T."/>
            <person name="Libault M."/>
            <person name="Sethuraman A."/>
            <person name="Zhang X."/>
            <person name="Shinozaki K."/>
            <person name="Nguyen H."/>
            <person name="Wing R."/>
            <person name="Cregan P."/>
            <person name="Specht J."/>
            <person name="Grimwood J."/>
            <person name="Rokhsar D."/>
            <person name="Stacey G."/>
            <person name="Shoemaker R."/>
            <person name="Jackson S."/>
        </authorList>
    </citation>
    <scope>NUCLEOTIDE SEQUENCE</scope>
    <source>
        <tissue evidence="2">Callus</tissue>
    </source>
</reference>
<proteinExistence type="predicted"/>
<feature type="transmembrane region" description="Helical" evidence="1">
    <location>
        <begin position="21"/>
        <end position="43"/>
    </location>
</feature>
<evidence type="ECO:0000256" key="1">
    <source>
        <dbReference type="SAM" id="Phobius"/>
    </source>
</evidence>
<dbReference type="AlphaFoldDB" id="A0A0R0FX48"/>
<dbReference type="EnsemblPlants" id="KRH06815">
    <property type="protein sequence ID" value="KRH06815"/>
    <property type="gene ID" value="GLYMA_16G047500"/>
</dbReference>
<name>A0A0R0FX48_SOYBN</name>
<keyword evidence="1" id="KW-1133">Transmembrane helix</keyword>
<evidence type="ECO:0000313" key="3">
    <source>
        <dbReference type="EnsemblPlants" id="KRH06815"/>
    </source>
</evidence>
<dbReference type="InParanoid" id="A0A0R0FX48"/>
<accession>A0A0R0FX48</accession>
<dbReference type="Proteomes" id="UP000008827">
    <property type="component" value="Chromosome 16"/>
</dbReference>
<dbReference type="Gramene" id="KRH06815">
    <property type="protein sequence ID" value="KRH06815"/>
    <property type="gene ID" value="GLYMA_16G047500"/>
</dbReference>
<keyword evidence="4" id="KW-1185">Reference proteome</keyword>
<sequence length="73" mass="8472">MRTKLLKNETQIEEHLRDKKSTYLFACLPNSITLYFSLCMGALRGGLFTVVGKVRFFRLSTFISVHIRQQCSK</sequence>
<gene>
    <name evidence="2" type="ORF">GLYMA_16G047500</name>
</gene>